<comment type="caution">
    <text evidence="2">The sequence shown here is derived from an EMBL/GenBank/DDBJ whole genome shotgun (WGS) entry which is preliminary data.</text>
</comment>
<dbReference type="InterPro" id="IPR006311">
    <property type="entry name" value="TAT_signal"/>
</dbReference>
<dbReference type="PROSITE" id="PS51318">
    <property type="entry name" value="TAT"/>
    <property type="match status" value="1"/>
</dbReference>
<reference evidence="2 3" key="1">
    <citation type="submission" date="2017-06" db="EMBL/GenBank/DDBJ databases">
        <authorList>
            <person name="Kim H.J."/>
            <person name="Triplett B.A."/>
        </authorList>
    </citation>
    <scope>NUCLEOTIDE SEQUENCE [LARGE SCALE GENOMIC DNA]</scope>
    <source>
        <strain evidence="2 3">13146</strain>
    </source>
</reference>
<feature type="signal peptide" evidence="1">
    <location>
        <begin position="1"/>
        <end position="20"/>
    </location>
</feature>
<dbReference type="OrthoDB" id="9809066at2"/>
<dbReference type="EMBL" id="NIVS01000019">
    <property type="protein sequence ID" value="OWQ54284.1"/>
    <property type="molecule type" value="Genomic_DNA"/>
</dbReference>
<gene>
    <name evidence="2" type="ORF">CEE60_07735</name>
</gene>
<dbReference type="PROSITE" id="PS51257">
    <property type="entry name" value="PROKAR_LIPOPROTEIN"/>
    <property type="match status" value="1"/>
</dbReference>
<sequence>MSRRRPLLSQLALLVGIACAAPLAAQEAPAGSASSDDIARKLADPGAALISVPFQYNYQGSVGPGGDVHNQQLKIQPVIPFVGENGKFILRPILPLSWNQFPEDKHGTGDLFVQGYYIPKTASEAHGTEVGFGFAALLDTASHDSLGTGKYSLGPAFILVHKTQKWTVGALANHVWSVGGDSDREDVSSTSVQPFLTRNLPQGWSLSFTSETNYNWKADSGDAWTVPLGATVSKVLRLGHTPVSIGVGGFYNVDRPQYASRWTARMMVTLVFPE</sequence>
<proteinExistence type="predicted"/>
<name>A0A246HNG2_STEMA</name>
<evidence type="ECO:0008006" key="4">
    <source>
        <dbReference type="Google" id="ProtNLM"/>
    </source>
</evidence>
<accession>A0A246HNG2</accession>
<protein>
    <recommendedName>
        <fullName evidence="4">Transporter</fullName>
    </recommendedName>
</protein>
<dbReference type="Proteomes" id="UP000198157">
    <property type="component" value="Unassembled WGS sequence"/>
</dbReference>
<keyword evidence="1" id="KW-0732">Signal</keyword>
<evidence type="ECO:0000256" key="1">
    <source>
        <dbReference type="SAM" id="SignalP"/>
    </source>
</evidence>
<evidence type="ECO:0000313" key="2">
    <source>
        <dbReference type="EMBL" id="OWQ54284.1"/>
    </source>
</evidence>
<dbReference type="AlphaFoldDB" id="A0A246HNG2"/>
<evidence type="ECO:0000313" key="3">
    <source>
        <dbReference type="Proteomes" id="UP000198157"/>
    </source>
</evidence>
<organism evidence="2 3">
    <name type="scientific">Stenotrophomonas maltophilia</name>
    <name type="common">Pseudomonas maltophilia</name>
    <name type="synonym">Xanthomonas maltophilia</name>
    <dbReference type="NCBI Taxonomy" id="40324"/>
    <lineage>
        <taxon>Bacteria</taxon>
        <taxon>Pseudomonadati</taxon>
        <taxon>Pseudomonadota</taxon>
        <taxon>Gammaproteobacteria</taxon>
        <taxon>Lysobacterales</taxon>
        <taxon>Lysobacteraceae</taxon>
        <taxon>Stenotrophomonas</taxon>
        <taxon>Stenotrophomonas maltophilia group</taxon>
    </lineage>
</organism>
<feature type="chain" id="PRO_5012851639" description="Transporter" evidence="1">
    <location>
        <begin position="21"/>
        <end position="274"/>
    </location>
</feature>